<feature type="compositionally biased region" description="Basic and acidic residues" evidence="5">
    <location>
        <begin position="32"/>
        <end position="45"/>
    </location>
</feature>
<evidence type="ECO:0000259" key="6">
    <source>
        <dbReference type="PROSITE" id="PS51089"/>
    </source>
</evidence>
<keyword evidence="3" id="KW-0597">Phosphoprotein</keyword>
<feature type="compositionally biased region" description="Basic and acidic residues" evidence="5">
    <location>
        <begin position="88"/>
        <end position="104"/>
    </location>
</feature>
<evidence type="ECO:0000256" key="3">
    <source>
        <dbReference type="ARBA" id="ARBA00022553"/>
    </source>
</evidence>
<feature type="compositionally biased region" description="Basic and acidic residues" evidence="5">
    <location>
        <begin position="252"/>
        <end position="261"/>
    </location>
</feature>
<reference evidence="7 8" key="1">
    <citation type="submission" date="2022-12" db="EMBL/GenBank/DDBJ databases">
        <title>Chromosome-level genome of Tegillarca granosa.</title>
        <authorList>
            <person name="Kim J."/>
        </authorList>
    </citation>
    <scope>NUCLEOTIDE SEQUENCE [LARGE SCALE GENOMIC DNA]</scope>
    <source>
        <strain evidence="7">Teg-2019</strain>
        <tissue evidence="7">Adductor muscle</tissue>
    </source>
</reference>
<dbReference type="Pfam" id="PF16182">
    <property type="entry name" value="AbLIM_anchor"/>
    <property type="match status" value="1"/>
</dbReference>
<keyword evidence="2" id="KW-0963">Cytoplasm</keyword>
<sequence length="536" mass="59972">MGQKSTKHKETDGDTSPSPRKSPKHSSPTKPSGRERTPPRKEQGITDKGGGYSEETPIEPATKSVSYSTPSSKSYSEPVGKENVYSGKSDKSRTPSKMSGKDPVEPLTPIIVNTELVNHHMNTSTPAQNGVISSGQSPPMSPISDEEQSDDEAFTPDGQFNGRSASPSTVSLASQSTVSSAARRSQSKASLNPKFEQKSPHFHRPANFSYSRETPEFLKSKKSGMAQLADLKNEEAIRMSMFPGGKPSKPNEVPKIEREDWPGPPSLAAILPDIMRERRKSRGETDDDEDEGPEEDPQVAKEIEEISKFKDTSGIGSVIYKELAERKVRPHKPLDPWKASRVPSADHEPRYHTRYQSPMFASPSRFVDRPRRAWDDSDIRRVPKPGYGSYGLVAKAATLPVSGVFGGPLDFLTRAVKGLVMKVVCQMRLKKKEDTSTSTVNTEKSYGHQSSIHDGPGVSLLTFQRSTWHTEVEPEIYPYERLKITNFDLPRDVDRNLLEIHLSNDEFYSIFKMNREEFHRLAEWKQNDLKRKVDLF</sequence>
<dbReference type="PANTHER" id="PTHR24213:SF9">
    <property type="entry name" value="UNCOORDINATED 115A, ISOFORM B-RELATED"/>
    <property type="match status" value="1"/>
</dbReference>
<keyword evidence="8" id="KW-1185">Reference proteome</keyword>
<evidence type="ECO:0000313" key="8">
    <source>
        <dbReference type="Proteomes" id="UP001217089"/>
    </source>
</evidence>
<proteinExistence type="predicted"/>
<feature type="compositionally biased region" description="Low complexity" evidence="5">
    <location>
        <begin position="179"/>
        <end position="190"/>
    </location>
</feature>
<dbReference type="Proteomes" id="UP001217089">
    <property type="component" value="Unassembled WGS sequence"/>
</dbReference>
<feature type="compositionally biased region" description="Acidic residues" evidence="5">
    <location>
        <begin position="144"/>
        <end position="154"/>
    </location>
</feature>
<feature type="domain" description="HP" evidence="6">
    <location>
        <begin position="471"/>
        <end position="536"/>
    </location>
</feature>
<dbReference type="PROSITE" id="PS51089">
    <property type="entry name" value="HP"/>
    <property type="match status" value="1"/>
</dbReference>
<comment type="subcellular location">
    <subcellularLocation>
        <location evidence="1">Cytoplasm</location>
    </subcellularLocation>
</comment>
<dbReference type="EMBL" id="JARBDR010000246">
    <property type="protein sequence ID" value="KAJ8317290.1"/>
    <property type="molecule type" value="Genomic_DNA"/>
</dbReference>
<evidence type="ECO:0000256" key="4">
    <source>
        <dbReference type="ARBA" id="ARBA00022737"/>
    </source>
</evidence>
<name>A0ABQ9FLY2_TEGGR</name>
<comment type="caution">
    <text evidence="7">The sequence shown here is derived from an EMBL/GenBank/DDBJ whole genome shotgun (WGS) entry which is preliminary data.</text>
</comment>
<organism evidence="7 8">
    <name type="scientific">Tegillarca granosa</name>
    <name type="common">Malaysian cockle</name>
    <name type="synonym">Anadara granosa</name>
    <dbReference type="NCBI Taxonomy" id="220873"/>
    <lineage>
        <taxon>Eukaryota</taxon>
        <taxon>Metazoa</taxon>
        <taxon>Spiralia</taxon>
        <taxon>Lophotrochozoa</taxon>
        <taxon>Mollusca</taxon>
        <taxon>Bivalvia</taxon>
        <taxon>Autobranchia</taxon>
        <taxon>Pteriomorphia</taxon>
        <taxon>Arcoida</taxon>
        <taxon>Arcoidea</taxon>
        <taxon>Arcidae</taxon>
        <taxon>Tegillarca</taxon>
    </lineage>
</organism>
<dbReference type="Gene3D" id="1.10.950.10">
    <property type="entry name" value="Villin headpiece domain"/>
    <property type="match status" value="1"/>
</dbReference>
<feature type="compositionally biased region" description="Polar residues" evidence="5">
    <location>
        <begin position="161"/>
        <end position="178"/>
    </location>
</feature>
<evidence type="ECO:0000256" key="2">
    <source>
        <dbReference type="ARBA" id="ARBA00022490"/>
    </source>
</evidence>
<dbReference type="PANTHER" id="PTHR24213">
    <property type="entry name" value="ACTIN-BINDING LIM PROTEIN"/>
    <property type="match status" value="1"/>
</dbReference>
<feature type="region of interest" description="Disordered" evidence="5">
    <location>
        <begin position="1"/>
        <end position="300"/>
    </location>
</feature>
<keyword evidence="4" id="KW-0677">Repeat</keyword>
<dbReference type="InterPro" id="IPR051618">
    <property type="entry name" value="Actin-binding_LIM"/>
</dbReference>
<dbReference type="SMART" id="SM00153">
    <property type="entry name" value="VHP"/>
    <property type="match status" value="1"/>
</dbReference>
<dbReference type="InterPro" id="IPR036886">
    <property type="entry name" value="Villin_headpiece_dom_sf"/>
</dbReference>
<feature type="compositionally biased region" description="Acidic residues" evidence="5">
    <location>
        <begin position="285"/>
        <end position="297"/>
    </location>
</feature>
<accession>A0ABQ9FLY2</accession>
<evidence type="ECO:0000256" key="1">
    <source>
        <dbReference type="ARBA" id="ARBA00004496"/>
    </source>
</evidence>
<feature type="compositionally biased region" description="Low complexity" evidence="5">
    <location>
        <begin position="62"/>
        <end position="78"/>
    </location>
</feature>
<dbReference type="SUPFAM" id="SSF47050">
    <property type="entry name" value="VHP, Villin headpiece domain"/>
    <property type="match status" value="1"/>
</dbReference>
<feature type="compositionally biased region" description="Polar residues" evidence="5">
    <location>
        <begin position="120"/>
        <end position="138"/>
    </location>
</feature>
<evidence type="ECO:0000256" key="5">
    <source>
        <dbReference type="SAM" id="MobiDB-lite"/>
    </source>
</evidence>
<dbReference type="InterPro" id="IPR032402">
    <property type="entry name" value="AbLIM_anchor"/>
</dbReference>
<dbReference type="Pfam" id="PF02209">
    <property type="entry name" value="VHP"/>
    <property type="match status" value="1"/>
</dbReference>
<gene>
    <name evidence="7" type="ORF">KUTeg_005194</name>
</gene>
<protein>
    <recommendedName>
        <fullName evidence="6">HP domain-containing protein</fullName>
    </recommendedName>
</protein>
<evidence type="ECO:0000313" key="7">
    <source>
        <dbReference type="EMBL" id="KAJ8317290.1"/>
    </source>
</evidence>
<dbReference type="InterPro" id="IPR003128">
    <property type="entry name" value="Villin_headpiece"/>
</dbReference>